<keyword evidence="1" id="KW-1133">Transmembrane helix</keyword>
<evidence type="ECO:0000313" key="3">
    <source>
        <dbReference type="Proteomes" id="UP000235703"/>
    </source>
</evidence>
<dbReference type="InterPro" id="IPR046550">
    <property type="entry name" value="DUF6704"/>
</dbReference>
<protein>
    <submittedName>
        <fullName evidence="2">Uncharacterized protein</fullName>
    </submittedName>
</protein>
<dbReference type="RefSeq" id="WP_102160266.1">
    <property type="nucleotide sequence ID" value="NZ_PNFZ01000001.1"/>
</dbReference>
<gene>
    <name evidence="2" type="ORF">CJ198_01970</name>
</gene>
<evidence type="ECO:0000256" key="1">
    <source>
        <dbReference type="SAM" id="Phobius"/>
    </source>
</evidence>
<dbReference type="NCBIfam" id="NF041681">
    <property type="entry name" value="HGxxPAAW"/>
    <property type="match status" value="1"/>
</dbReference>
<dbReference type="Pfam" id="PF20447">
    <property type="entry name" value="DUF6704"/>
    <property type="match status" value="1"/>
</dbReference>
<proteinExistence type="predicted"/>
<dbReference type="Proteomes" id="UP000235703">
    <property type="component" value="Unassembled WGS sequence"/>
</dbReference>
<dbReference type="EMBL" id="PNFZ01000001">
    <property type="protein sequence ID" value="PMB99321.1"/>
    <property type="molecule type" value="Genomic_DNA"/>
</dbReference>
<keyword evidence="3" id="KW-1185">Reference proteome</keyword>
<name>A0A2N6PKW8_9MICO</name>
<sequence length="91" mass="9522">MPKTISRNGAYDLDRSSIDYDIVKDPGHGNTVAAWTGVFIILVGFIVGCVGVVAETPMLLWVGLIICVLGPIVGLVLRAAGRGGKKTKAKA</sequence>
<organism evidence="2 3">
    <name type="scientific">Brevibacterium luteolum</name>
    <dbReference type="NCBI Taxonomy" id="199591"/>
    <lineage>
        <taxon>Bacteria</taxon>
        <taxon>Bacillati</taxon>
        <taxon>Actinomycetota</taxon>
        <taxon>Actinomycetes</taxon>
        <taxon>Micrococcales</taxon>
        <taxon>Brevibacteriaceae</taxon>
        <taxon>Brevibacterium</taxon>
    </lineage>
</organism>
<feature type="transmembrane region" description="Helical" evidence="1">
    <location>
        <begin position="59"/>
        <end position="80"/>
    </location>
</feature>
<evidence type="ECO:0000313" key="2">
    <source>
        <dbReference type="EMBL" id="PMB99321.1"/>
    </source>
</evidence>
<dbReference type="AlphaFoldDB" id="A0A2N6PKW8"/>
<dbReference type="OrthoDB" id="3872677at2"/>
<keyword evidence="1" id="KW-0812">Transmembrane</keyword>
<comment type="caution">
    <text evidence="2">The sequence shown here is derived from an EMBL/GenBank/DDBJ whole genome shotgun (WGS) entry which is preliminary data.</text>
</comment>
<reference evidence="2 3" key="1">
    <citation type="submission" date="2017-09" db="EMBL/GenBank/DDBJ databases">
        <title>Bacterial strain isolated from the female urinary microbiota.</title>
        <authorList>
            <person name="Thomas-White K."/>
            <person name="Kumar N."/>
            <person name="Forster S."/>
            <person name="Putonti C."/>
            <person name="Lawley T."/>
            <person name="Wolfe A.J."/>
        </authorList>
    </citation>
    <scope>NUCLEOTIDE SEQUENCE [LARGE SCALE GENOMIC DNA]</scope>
    <source>
        <strain evidence="2 3">UMB0680</strain>
    </source>
</reference>
<feature type="transmembrane region" description="Helical" evidence="1">
    <location>
        <begin position="32"/>
        <end position="53"/>
    </location>
</feature>
<accession>A0A2N6PKW8</accession>
<keyword evidence="1" id="KW-0472">Membrane</keyword>